<evidence type="ECO:0000313" key="3">
    <source>
        <dbReference type="Proteomes" id="UP000276128"/>
    </source>
</evidence>
<organism evidence="2 3">
    <name type="scientific">Paenibacillus whitsoniae</name>
    <dbReference type="NCBI Taxonomy" id="2496558"/>
    <lineage>
        <taxon>Bacteria</taxon>
        <taxon>Bacillati</taxon>
        <taxon>Bacillota</taxon>
        <taxon>Bacilli</taxon>
        <taxon>Bacillales</taxon>
        <taxon>Paenibacillaceae</taxon>
        <taxon>Paenibacillus</taxon>
    </lineage>
</organism>
<dbReference type="SUPFAM" id="SSF52540">
    <property type="entry name" value="P-loop containing nucleoside triphosphate hydrolases"/>
    <property type="match status" value="1"/>
</dbReference>
<dbReference type="InterPro" id="IPR027417">
    <property type="entry name" value="P-loop_NTPase"/>
</dbReference>
<feature type="domain" description="ABC transporter" evidence="1">
    <location>
        <begin position="1"/>
        <end position="26"/>
    </location>
</feature>
<dbReference type="OrthoDB" id="9802264at2"/>
<dbReference type="EMBL" id="RXHU01000146">
    <property type="protein sequence ID" value="RTE00741.1"/>
    <property type="molecule type" value="Genomic_DNA"/>
</dbReference>
<feature type="non-terminal residue" evidence="2">
    <location>
        <position position="1"/>
    </location>
</feature>
<dbReference type="InterPro" id="IPR003439">
    <property type="entry name" value="ABC_transporter-like_ATP-bd"/>
</dbReference>
<reference evidence="2 3" key="1">
    <citation type="submission" date="2018-12" db="EMBL/GenBank/DDBJ databases">
        <title>Bacillus ochoae sp. nov., Paenibacillus whitsoniae sp. nov., Paenibacillus spiritus sp. nov. Isolated from the Mars Exploration Rover during spacecraft assembly.</title>
        <authorList>
            <person name="Seuylemezian A."/>
            <person name="Vaishampayan P."/>
        </authorList>
    </citation>
    <scope>NUCLEOTIDE SEQUENCE [LARGE SCALE GENOMIC DNA]</scope>
    <source>
        <strain evidence="2 3">MER 54</strain>
    </source>
</reference>
<dbReference type="GO" id="GO:0005524">
    <property type="term" value="F:ATP binding"/>
    <property type="evidence" value="ECO:0007669"/>
    <property type="project" value="UniProtKB-KW"/>
</dbReference>
<keyword evidence="2" id="KW-0547">Nucleotide-binding</keyword>
<name>A0A430J3Y8_9BACL</name>
<gene>
    <name evidence="2" type="ORF">EJQ19_31195</name>
</gene>
<keyword evidence="3" id="KW-1185">Reference proteome</keyword>
<dbReference type="Pfam" id="PF00005">
    <property type="entry name" value="ABC_tran"/>
    <property type="match status" value="1"/>
</dbReference>
<accession>A0A430J3Y8</accession>
<dbReference type="GO" id="GO:0016887">
    <property type="term" value="F:ATP hydrolysis activity"/>
    <property type="evidence" value="ECO:0007669"/>
    <property type="project" value="InterPro"/>
</dbReference>
<dbReference type="GO" id="GO:0015421">
    <property type="term" value="F:ABC-type oligopeptide transporter activity"/>
    <property type="evidence" value="ECO:0007669"/>
    <property type="project" value="TreeGrafter"/>
</dbReference>
<proteinExistence type="predicted"/>
<dbReference type="Gene3D" id="3.40.50.300">
    <property type="entry name" value="P-loop containing nucleotide triphosphate hydrolases"/>
    <property type="match status" value="1"/>
</dbReference>
<comment type="caution">
    <text evidence="2">The sequence shown here is derived from an EMBL/GenBank/DDBJ whole genome shotgun (WGS) entry which is preliminary data.</text>
</comment>
<protein>
    <submittedName>
        <fullName evidence="2">ATP-binding cassette domain-containing protein</fullName>
    </submittedName>
</protein>
<evidence type="ECO:0000259" key="1">
    <source>
        <dbReference type="Pfam" id="PF00005"/>
    </source>
</evidence>
<dbReference type="RefSeq" id="WP_126145109.1">
    <property type="nucleotide sequence ID" value="NZ_RXHU01000146.1"/>
</dbReference>
<evidence type="ECO:0000313" key="2">
    <source>
        <dbReference type="EMBL" id="RTE00741.1"/>
    </source>
</evidence>
<dbReference type="Proteomes" id="UP000276128">
    <property type="component" value="Unassembled WGS sequence"/>
</dbReference>
<sequence>GGQKQRVSIARALFTDPEILMLDDALSAVDAKTEAEIIRGIRSERAGKTTLITTHRLSAVQHADWILVLDEGYVVEEGTHDQLLALGGWYKEQYERQQIEAQLNA</sequence>
<dbReference type="InterPro" id="IPR039421">
    <property type="entry name" value="Type_1_exporter"/>
</dbReference>
<dbReference type="AlphaFoldDB" id="A0A430J3Y8"/>
<dbReference type="PANTHER" id="PTHR43394:SF1">
    <property type="entry name" value="ATP-BINDING CASSETTE SUB-FAMILY B MEMBER 10, MITOCHONDRIAL"/>
    <property type="match status" value="1"/>
</dbReference>
<dbReference type="PANTHER" id="PTHR43394">
    <property type="entry name" value="ATP-DEPENDENT PERMEASE MDL1, MITOCHONDRIAL"/>
    <property type="match status" value="1"/>
</dbReference>
<keyword evidence="2" id="KW-0067">ATP-binding</keyword>